<feature type="region of interest" description="Disordered" evidence="1">
    <location>
        <begin position="246"/>
        <end position="273"/>
    </location>
</feature>
<dbReference type="WBParaSite" id="TREG1_91450.1">
    <property type="protein sequence ID" value="TREG1_91450.1"/>
    <property type="gene ID" value="TREG1_91450"/>
</dbReference>
<keyword evidence="2" id="KW-0732">Signal</keyword>
<feature type="chain" id="PRO_5043736012" evidence="2">
    <location>
        <begin position="24"/>
        <end position="273"/>
    </location>
</feature>
<evidence type="ECO:0000256" key="2">
    <source>
        <dbReference type="SAM" id="SignalP"/>
    </source>
</evidence>
<evidence type="ECO:0000313" key="4">
    <source>
        <dbReference type="WBParaSite" id="TREG1_91450.1"/>
    </source>
</evidence>
<organism evidence="3 4">
    <name type="scientific">Trichobilharzia regenti</name>
    <name type="common">Nasal bird schistosome</name>
    <dbReference type="NCBI Taxonomy" id="157069"/>
    <lineage>
        <taxon>Eukaryota</taxon>
        <taxon>Metazoa</taxon>
        <taxon>Spiralia</taxon>
        <taxon>Lophotrochozoa</taxon>
        <taxon>Platyhelminthes</taxon>
        <taxon>Trematoda</taxon>
        <taxon>Digenea</taxon>
        <taxon>Strigeidida</taxon>
        <taxon>Schistosomatoidea</taxon>
        <taxon>Schistosomatidae</taxon>
        <taxon>Trichobilharzia</taxon>
    </lineage>
</organism>
<reference evidence="4" key="2">
    <citation type="submission" date="2023-11" db="UniProtKB">
        <authorList>
            <consortium name="WormBaseParasite"/>
        </authorList>
    </citation>
    <scope>IDENTIFICATION</scope>
</reference>
<feature type="compositionally biased region" description="Basic and acidic residues" evidence="1">
    <location>
        <begin position="128"/>
        <end position="148"/>
    </location>
</feature>
<name>A0A183VNL4_TRIRE</name>
<feature type="compositionally biased region" description="Basic and acidic residues" evidence="1">
    <location>
        <begin position="258"/>
        <end position="273"/>
    </location>
</feature>
<feature type="compositionally biased region" description="Low complexity" evidence="1">
    <location>
        <begin position="117"/>
        <end position="126"/>
    </location>
</feature>
<feature type="compositionally biased region" description="Basic and acidic residues" evidence="1">
    <location>
        <begin position="175"/>
        <end position="188"/>
    </location>
</feature>
<sequence>MNSINILFITILLFVYFSGEFDAQRGNGGAARGQTYTSFGHHYDADEGFDIEDDKLTDDNDRDFSNLHDGEKSFDDGKDDDKDDNDSKSNDSDDSFQGGTFDYYADNEYDYYHGKHNNNNNNNNNNKVHSENKKDNTNPQEGKNKNEAHGSVNAHPHQQYDYYNDYDIYEDFHDNHNYYKPYEPDGRHPNYTQPHDNNEEKPHKETEEDIYRRHEYILRNWHDIHYGDAYGYASYHPRKYNNKYYDYRGQDGRYSPNNKHDNGHYPRSNDNHR</sequence>
<keyword evidence="3" id="KW-1185">Reference proteome</keyword>
<proteinExistence type="predicted"/>
<feature type="region of interest" description="Disordered" evidence="1">
    <location>
        <begin position="52"/>
        <end position="157"/>
    </location>
</feature>
<feature type="compositionally biased region" description="Basic and acidic residues" evidence="1">
    <location>
        <begin position="57"/>
        <end position="91"/>
    </location>
</feature>
<dbReference type="Proteomes" id="UP000050795">
    <property type="component" value="Unassembled WGS sequence"/>
</dbReference>
<feature type="region of interest" description="Disordered" evidence="1">
    <location>
        <begin position="175"/>
        <end position="208"/>
    </location>
</feature>
<evidence type="ECO:0000256" key="1">
    <source>
        <dbReference type="SAM" id="MobiDB-lite"/>
    </source>
</evidence>
<feature type="compositionally biased region" description="Basic and acidic residues" evidence="1">
    <location>
        <begin position="196"/>
        <end position="208"/>
    </location>
</feature>
<reference evidence="3" key="1">
    <citation type="submission" date="2022-06" db="EMBL/GenBank/DDBJ databases">
        <authorList>
            <person name="Berger JAMES D."/>
            <person name="Berger JAMES D."/>
        </authorList>
    </citation>
    <scope>NUCLEOTIDE SEQUENCE [LARGE SCALE GENOMIC DNA]</scope>
</reference>
<evidence type="ECO:0000313" key="3">
    <source>
        <dbReference type="Proteomes" id="UP000050795"/>
    </source>
</evidence>
<accession>A0A183VNL4</accession>
<dbReference type="AlphaFoldDB" id="A0A183VNL4"/>
<protein>
    <submittedName>
        <fullName evidence="4">GATA zinc finger domain-containing protein 14-like</fullName>
    </submittedName>
</protein>
<feature type="signal peptide" evidence="2">
    <location>
        <begin position="1"/>
        <end position="23"/>
    </location>
</feature>
<dbReference type="OrthoDB" id="10525140at2759"/>